<dbReference type="SUPFAM" id="SSF55874">
    <property type="entry name" value="ATPase domain of HSP90 chaperone/DNA topoisomerase II/histidine kinase"/>
    <property type="match status" value="1"/>
</dbReference>
<comment type="caution">
    <text evidence="18">The sequence shown here is derived from an EMBL/GenBank/DDBJ whole genome shotgun (WGS) entry which is preliminary data.</text>
</comment>
<evidence type="ECO:0000259" key="16">
    <source>
        <dbReference type="PROSITE" id="PS50109"/>
    </source>
</evidence>
<dbReference type="InterPro" id="IPR036097">
    <property type="entry name" value="HisK_dim/P_sf"/>
</dbReference>
<dbReference type="PROSITE" id="PS50112">
    <property type="entry name" value="PAS"/>
    <property type="match status" value="1"/>
</dbReference>
<name>A0A5J5IQ82_9MICO</name>
<dbReference type="OrthoDB" id="9757990at2"/>
<sequence length="557" mass="59055">MPLFELDRTRRGRVRVFTRAQLPFLVGALLVFAALAVGTPVSLSTPLVVEAAILILIASAAGALLPWESVAAGWLILVAAADIVAVGLLRAELLPLLPSVGMLAIFPILWIAYGFPPVAFPVAVGGAAFITLFGFLYRGSWPTTALDWVNVVTLPGLILAIAVVVNIAARNLRGSREVAAVASLARTAALRRALDDELLLRTMLDTVSSAVVLYDAEGRLMLANAPAERLARAMGISLDSPPHAGVAVLAADRRTPIPAREQFIPRALRGEPLRGEVEWIGPPGFQRAVVAGAEQVRRPDGSLLGTVIAAYDVTDMADAAALREDFLRTVSHELRTPLTSVTGYLDLLTERVGPSDPDAARYLRATERNVLVLTDRINELLAASAADSPVSRRTVVLSDVVASAVRAVAERAERRGTSIQQIGVTRDEVVVDPVRIHQVLEELLVNAVKFSPPSSAVVVGQRLDADRISIAVSDPGPGIDPAERGRVFDRFYRTSFARQQAIQGFGIGLSVVRDAVLAHGGSVVVDASAMGGTAMTVVLPTGTAELPVLATPLALRH</sequence>
<evidence type="ECO:0000256" key="1">
    <source>
        <dbReference type="ARBA" id="ARBA00000085"/>
    </source>
</evidence>
<evidence type="ECO:0000256" key="10">
    <source>
        <dbReference type="ARBA" id="ARBA00022840"/>
    </source>
</evidence>
<dbReference type="GO" id="GO:0005886">
    <property type="term" value="C:plasma membrane"/>
    <property type="evidence" value="ECO:0007669"/>
    <property type="project" value="UniProtKB-SubCell"/>
</dbReference>
<keyword evidence="6" id="KW-0808">Transferase</keyword>
<dbReference type="InterPro" id="IPR004358">
    <property type="entry name" value="Sig_transdc_His_kin-like_C"/>
</dbReference>
<keyword evidence="10" id="KW-0067">ATP-binding</keyword>
<dbReference type="SMART" id="SM00387">
    <property type="entry name" value="HATPase_c"/>
    <property type="match status" value="1"/>
</dbReference>
<dbReference type="InterPro" id="IPR035965">
    <property type="entry name" value="PAS-like_dom_sf"/>
</dbReference>
<dbReference type="Proteomes" id="UP000327039">
    <property type="component" value="Unassembled WGS sequence"/>
</dbReference>
<feature type="transmembrane region" description="Helical" evidence="15">
    <location>
        <begin position="119"/>
        <end position="137"/>
    </location>
</feature>
<dbReference type="PANTHER" id="PTHR42878">
    <property type="entry name" value="TWO-COMPONENT HISTIDINE KINASE"/>
    <property type="match status" value="1"/>
</dbReference>
<dbReference type="GO" id="GO:0030295">
    <property type="term" value="F:protein kinase activator activity"/>
    <property type="evidence" value="ECO:0007669"/>
    <property type="project" value="TreeGrafter"/>
</dbReference>
<keyword evidence="11 15" id="KW-1133">Transmembrane helix</keyword>
<evidence type="ECO:0000256" key="7">
    <source>
        <dbReference type="ARBA" id="ARBA00022692"/>
    </source>
</evidence>
<dbReference type="Gene3D" id="3.30.450.20">
    <property type="entry name" value="PAS domain"/>
    <property type="match status" value="1"/>
</dbReference>
<evidence type="ECO:0000256" key="4">
    <source>
        <dbReference type="ARBA" id="ARBA00012438"/>
    </source>
</evidence>
<dbReference type="GO" id="GO:0007234">
    <property type="term" value="P:osmosensory signaling via phosphorelay pathway"/>
    <property type="evidence" value="ECO:0007669"/>
    <property type="project" value="TreeGrafter"/>
</dbReference>
<keyword evidence="5" id="KW-0597">Phosphoprotein</keyword>
<dbReference type="Gene3D" id="3.30.565.10">
    <property type="entry name" value="Histidine kinase-like ATPase, C-terminal domain"/>
    <property type="match status" value="1"/>
</dbReference>
<keyword evidence="7 15" id="KW-0812">Transmembrane</keyword>
<dbReference type="PANTHER" id="PTHR42878:SF7">
    <property type="entry name" value="SENSOR HISTIDINE KINASE GLRK"/>
    <property type="match status" value="1"/>
</dbReference>
<dbReference type="RefSeq" id="WP_150420345.1">
    <property type="nucleotide sequence ID" value="NZ_VYRZ01000004.1"/>
</dbReference>
<dbReference type="InterPro" id="IPR050351">
    <property type="entry name" value="BphY/WalK/GraS-like"/>
</dbReference>
<evidence type="ECO:0000313" key="19">
    <source>
        <dbReference type="Proteomes" id="UP000327039"/>
    </source>
</evidence>
<evidence type="ECO:0000256" key="8">
    <source>
        <dbReference type="ARBA" id="ARBA00022741"/>
    </source>
</evidence>
<dbReference type="GO" id="GO:0000156">
    <property type="term" value="F:phosphorelay response regulator activity"/>
    <property type="evidence" value="ECO:0007669"/>
    <property type="project" value="TreeGrafter"/>
</dbReference>
<comment type="subcellular location">
    <subcellularLocation>
        <location evidence="3">Cell membrane</location>
    </subcellularLocation>
    <subcellularLocation>
        <location evidence="2">Membrane</location>
        <topology evidence="2">Multi-pass membrane protein</topology>
    </subcellularLocation>
</comment>
<keyword evidence="19" id="KW-1185">Reference proteome</keyword>
<evidence type="ECO:0000256" key="6">
    <source>
        <dbReference type="ARBA" id="ARBA00022679"/>
    </source>
</evidence>
<reference evidence="19" key="1">
    <citation type="submission" date="2019-09" db="EMBL/GenBank/DDBJ databases">
        <title>Mumia zhuanghuii sp. nov. isolated from the intestinal contents of plateau pika (Ochotona curzoniae) in the Qinghai-Tibet plateau of China.</title>
        <authorList>
            <person name="Tian Z."/>
        </authorList>
    </citation>
    <scope>NUCLEOTIDE SEQUENCE [LARGE SCALE GENOMIC DNA]</scope>
    <source>
        <strain evidence="19">DSM 25564</strain>
    </source>
</reference>
<dbReference type="Pfam" id="PF02518">
    <property type="entry name" value="HATPase_c"/>
    <property type="match status" value="1"/>
</dbReference>
<protein>
    <recommendedName>
        <fullName evidence="14">Sensor-like histidine kinase SenX3</fullName>
        <ecNumber evidence="4">2.7.13.3</ecNumber>
    </recommendedName>
</protein>
<dbReference type="AlphaFoldDB" id="A0A5J5IQ82"/>
<dbReference type="EC" id="2.7.13.3" evidence="4"/>
<feature type="transmembrane region" description="Helical" evidence="15">
    <location>
        <begin position="149"/>
        <end position="169"/>
    </location>
</feature>
<evidence type="ECO:0000313" key="18">
    <source>
        <dbReference type="EMBL" id="KAA9084097.1"/>
    </source>
</evidence>
<feature type="domain" description="PAS" evidence="17">
    <location>
        <begin position="196"/>
        <end position="230"/>
    </location>
</feature>
<evidence type="ECO:0000256" key="14">
    <source>
        <dbReference type="ARBA" id="ARBA00039401"/>
    </source>
</evidence>
<evidence type="ECO:0000256" key="5">
    <source>
        <dbReference type="ARBA" id="ARBA00022553"/>
    </source>
</evidence>
<dbReference type="Gene3D" id="1.10.287.130">
    <property type="match status" value="1"/>
</dbReference>
<dbReference type="InterPro" id="IPR005467">
    <property type="entry name" value="His_kinase_dom"/>
</dbReference>
<accession>A0A5J5IQ82</accession>
<dbReference type="InterPro" id="IPR000014">
    <property type="entry name" value="PAS"/>
</dbReference>
<keyword evidence="12" id="KW-0902">Two-component regulatory system</keyword>
<dbReference type="CDD" id="cd00082">
    <property type="entry name" value="HisKA"/>
    <property type="match status" value="1"/>
</dbReference>
<organism evidence="18 19">
    <name type="scientific">Microbacterium radiodurans</name>
    <dbReference type="NCBI Taxonomy" id="661398"/>
    <lineage>
        <taxon>Bacteria</taxon>
        <taxon>Bacillati</taxon>
        <taxon>Actinomycetota</taxon>
        <taxon>Actinomycetes</taxon>
        <taxon>Micrococcales</taxon>
        <taxon>Microbacteriaceae</taxon>
        <taxon>Microbacterium</taxon>
    </lineage>
</organism>
<dbReference type="InterPro" id="IPR036890">
    <property type="entry name" value="HATPase_C_sf"/>
</dbReference>
<evidence type="ECO:0000256" key="12">
    <source>
        <dbReference type="ARBA" id="ARBA00023012"/>
    </source>
</evidence>
<evidence type="ECO:0000256" key="3">
    <source>
        <dbReference type="ARBA" id="ARBA00004236"/>
    </source>
</evidence>
<evidence type="ECO:0000256" key="9">
    <source>
        <dbReference type="ARBA" id="ARBA00022777"/>
    </source>
</evidence>
<proteinExistence type="predicted"/>
<evidence type="ECO:0000259" key="17">
    <source>
        <dbReference type="PROSITE" id="PS50112"/>
    </source>
</evidence>
<dbReference type="Pfam" id="PF00512">
    <property type="entry name" value="HisKA"/>
    <property type="match status" value="1"/>
</dbReference>
<dbReference type="InterPro" id="IPR003594">
    <property type="entry name" value="HATPase_dom"/>
</dbReference>
<dbReference type="SMART" id="SM00388">
    <property type="entry name" value="HisKA"/>
    <property type="match status" value="1"/>
</dbReference>
<dbReference type="InterPro" id="IPR003661">
    <property type="entry name" value="HisK_dim/P_dom"/>
</dbReference>
<dbReference type="SUPFAM" id="SSF47384">
    <property type="entry name" value="Homodimeric domain of signal transducing histidine kinase"/>
    <property type="match status" value="1"/>
</dbReference>
<evidence type="ECO:0000256" key="11">
    <source>
        <dbReference type="ARBA" id="ARBA00022989"/>
    </source>
</evidence>
<dbReference type="GO" id="GO:0005524">
    <property type="term" value="F:ATP binding"/>
    <property type="evidence" value="ECO:0007669"/>
    <property type="project" value="UniProtKB-KW"/>
</dbReference>
<dbReference type="PROSITE" id="PS50109">
    <property type="entry name" value="HIS_KIN"/>
    <property type="match status" value="1"/>
</dbReference>
<feature type="domain" description="Histidine kinase" evidence="16">
    <location>
        <begin position="329"/>
        <end position="543"/>
    </location>
</feature>
<keyword evidence="9 18" id="KW-0418">Kinase</keyword>
<dbReference type="SUPFAM" id="SSF55785">
    <property type="entry name" value="PYP-like sensor domain (PAS domain)"/>
    <property type="match status" value="1"/>
</dbReference>
<dbReference type="EMBL" id="VYRZ01000004">
    <property type="protein sequence ID" value="KAA9084097.1"/>
    <property type="molecule type" value="Genomic_DNA"/>
</dbReference>
<dbReference type="CDD" id="cd00075">
    <property type="entry name" value="HATPase"/>
    <property type="match status" value="1"/>
</dbReference>
<keyword evidence="8" id="KW-0547">Nucleotide-binding</keyword>
<keyword evidence="13 15" id="KW-0472">Membrane</keyword>
<comment type="catalytic activity">
    <reaction evidence="1">
        <text>ATP + protein L-histidine = ADP + protein N-phospho-L-histidine.</text>
        <dbReference type="EC" id="2.7.13.3"/>
    </reaction>
</comment>
<evidence type="ECO:0000256" key="15">
    <source>
        <dbReference type="SAM" id="Phobius"/>
    </source>
</evidence>
<gene>
    <name evidence="18" type="ORF">F6B42_14010</name>
</gene>
<dbReference type="GO" id="GO:0000155">
    <property type="term" value="F:phosphorelay sensor kinase activity"/>
    <property type="evidence" value="ECO:0007669"/>
    <property type="project" value="InterPro"/>
</dbReference>
<evidence type="ECO:0000256" key="2">
    <source>
        <dbReference type="ARBA" id="ARBA00004141"/>
    </source>
</evidence>
<feature type="transmembrane region" description="Helical" evidence="15">
    <location>
        <begin position="96"/>
        <end position="113"/>
    </location>
</feature>
<dbReference type="PRINTS" id="PR00344">
    <property type="entry name" value="BCTRLSENSOR"/>
</dbReference>
<evidence type="ECO:0000256" key="13">
    <source>
        <dbReference type="ARBA" id="ARBA00023136"/>
    </source>
</evidence>
<feature type="transmembrane region" description="Helical" evidence="15">
    <location>
        <begin position="20"/>
        <end position="40"/>
    </location>
</feature>